<feature type="transmembrane region" description="Helical" evidence="6">
    <location>
        <begin position="30"/>
        <end position="50"/>
    </location>
</feature>
<evidence type="ECO:0000256" key="2">
    <source>
        <dbReference type="ARBA" id="ARBA00022692"/>
    </source>
</evidence>
<dbReference type="InterPro" id="IPR047817">
    <property type="entry name" value="ABC2_TM_bact-type"/>
</dbReference>
<evidence type="ECO:0000256" key="1">
    <source>
        <dbReference type="ARBA" id="ARBA00004141"/>
    </source>
</evidence>
<dbReference type="Proteomes" id="UP001501638">
    <property type="component" value="Unassembled WGS sequence"/>
</dbReference>
<keyword evidence="9" id="KW-1185">Reference proteome</keyword>
<feature type="transmembrane region" description="Helical" evidence="6">
    <location>
        <begin position="62"/>
        <end position="86"/>
    </location>
</feature>
<feature type="transmembrane region" description="Helical" evidence="6">
    <location>
        <begin position="144"/>
        <end position="164"/>
    </location>
</feature>
<comment type="caution">
    <text evidence="8">The sequence shown here is derived from an EMBL/GenBank/DDBJ whole genome shotgun (WGS) entry which is preliminary data.</text>
</comment>
<dbReference type="PROSITE" id="PS51012">
    <property type="entry name" value="ABC_TM2"/>
    <property type="match status" value="1"/>
</dbReference>
<keyword evidence="3 6" id="KW-1133">Transmembrane helix</keyword>
<keyword evidence="4 6" id="KW-0472">Membrane</keyword>
<dbReference type="PANTHER" id="PTHR43229:SF2">
    <property type="entry name" value="NODULATION PROTEIN J"/>
    <property type="match status" value="1"/>
</dbReference>
<evidence type="ECO:0000256" key="6">
    <source>
        <dbReference type="RuleBase" id="RU361157"/>
    </source>
</evidence>
<evidence type="ECO:0000256" key="3">
    <source>
        <dbReference type="ARBA" id="ARBA00022989"/>
    </source>
</evidence>
<keyword evidence="6" id="KW-1003">Cell membrane</keyword>
<accession>A0ABN3KT96</accession>
<comment type="similarity">
    <text evidence="6">Belongs to the ABC-2 integral membrane protein family.</text>
</comment>
<dbReference type="RefSeq" id="WP_344329316.1">
    <property type="nucleotide sequence ID" value="NZ_BAAASZ010000052.1"/>
</dbReference>
<evidence type="ECO:0000313" key="8">
    <source>
        <dbReference type="EMBL" id="GAA2468036.1"/>
    </source>
</evidence>
<name>A0ABN3KT96_9ACTN</name>
<dbReference type="InterPro" id="IPR051784">
    <property type="entry name" value="Nod_factor_ABC_transporter"/>
</dbReference>
<feature type="transmembrane region" description="Helical" evidence="6">
    <location>
        <begin position="244"/>
        <end position="263"/>
    </location>
</feature>
<evidence type="ECO:0000259" key="7">
    <source>
        <dbReference type="PROSITE" id="PS51012"/>
    </source>
</evidence>
<dbReference type="PANTHER" id="PTHR43229">
    <property type="entry name" value="NODULATION PROTEIN J"/>
    <property type="match status" value="1"/>
</dbReference>
<organism evidence="8 9">
    <name type="scientific">Streptomyces macrosporus</name>
    <dbReference type="NCBI Taxonomy" id="44032"/>
    <lineage>
        <taxon>Bacteria</taxon>
        <taxon>Bacillati</taxon>
        <taxon>Actinomycetota</taxon>
        <taxon>Actinomycetes</taxon>
        <taxon>Kitasatosporales</taxon>
        <taxon>Streptomycetaceae</taxon>
        <taxon>Streptomyces</taxon>
    </lineage>
</organism>
<dbReference type="Pfam" id="PF01061">
    <property type="entry name" value="ABC2_membrane"/>
    <property type="match status" value="1"/>
</dbReference>
<evidence type="ECO:0000256" key="4">
    <source>
        <dbReference type="ARBA" id="ARBA00023136"/>
    </source>
</evidence>
<proteinExistence type="inferred from homology"/>
<keyword evidence="2 6" id="KW-0812">Transmembrane</keyword>
<reference evidence="8 9" key="1">
    <citation type="journal article" date="2019" name="Int. J. Syst. Evol. Microbiol.">
        <title>The Global Catalogue of Microorganisms (GCM) 10K type strain sequencing project: providing services to taxonomists for standard genome sequencing and annotation.</title>
        <authorList>
            <consortium name="The Broad Institute Genomics Platform"/>
            <consortium name="The Broad Institute Genome Sequencing Center for Infectious Disease"/>
            <person name="Wu L."/>
            <person name="Ma J."/>
        </authorList>
    </citation>
    <scope>NUCLEOTIDE SEQUENCE [LARGE SCALE GENOMIC DNA]</scope>
    <source>
        <strain evidence="8 9">JCM 6305</strain>
    </source>
</reference>
<feature type="domain" description="ABC transmembrane type-2" evidence="7">
    <location>
        <begin position="30"/>
        <end position="269"/>
    </location>
</feature>
<keyword evidence="5" id="KW-0046">Antibiotic resistance</keyword>
<dbReference type="InterPro" id="IPR013525">
    <property type="entry name" value="ABC2_TM"/>
</dbReference>
<dbReference type="InterPro" id="IPR000412">
    <property type="entry name" value="ABC_2_transport"/>
</dbReference>
<dbReference type="EMBL" id="BAAASZ010000052">
    <property type="protein sequence ID" value="GAA2468036.1"/>
    <property type="molecule type" value="Genomic_DNA"/>
</dbReference>
<keyword evidence="6" id="KW-0813">Transport</keyword>
<feature type="transmembrane region" description="Helical" evidence="6">
    <location>
        <begin position="107"/>
        <end position="132"/>
    </location>
</feature>
<gene>
    <name evidence="8" type="ORF">GCM10010405_60870</name>
</gene>
<dbReference type="PIRSF" id="PIRSF006648">
    <property type="entry name" value="DrrB"/>
    <property type="match status" value="1"/>
</dbReference>
<feature type="transmembrane region" description="Helical" evidence="6">
    <location>
        <begin position="176"/>
        <end position="194"/>
    </location>
</feature>
<comment type="subcellular location">
    <subcellularLocation>
        <location evidence="6">Cell membrane</location>
        <topology evidence="6">Multi-pass membrane protein</topology>
    </subcellularLocation>
    <subcellularLocation>
        <location evidence="1">Membrane</location>
        <topology evidence="1">Multi-pass membrane protein</topology>
    </subcellularLocation>
</comment>
<evidence type="ECO:0000256" key="5">
    <source>
        <dbReference type="ARBA" id="ARBA00023251"/>
    </source>
</evidence>
<protein>
    <recommendedName>
        <fullName evidence="6">Transport permease protein</fullName>
    </recommendedName>
</protein>
<evidence type="ECO:0000313" key="9">
    <source>
        <dbReference type="Proteomes" id="UP001501638"/>
    </source>
</evidence>
<sequence length="274" mass="28305">MTVAAHAVHAAHDTRAVLGRHLARIRRAPGLFLITQTMPLTLLLFFGYVFGSAVALPGDVDYRAYLVPGLFAVTAAGGLVTGMLQAAQDAGRGVTDRFRALPVSRAAVPAGQAAADVLATAVGLLPLALVGYAVGWRIESGPGAVLGILGLLLFFRLATVWVGIHLGLVIRDEAAAGQLAGSTFLVQLLSNAYIPTAGMADWLRAAVEWNPISAVAAAVRRLSGDPAADLAAAPGAAWPMHHPVAASLAWSALLIAVFAPLAVRRHARGAERSA</sequence>